<name>A0A0N5CL40_THECL</name>
<keyword evidence="2" id="KW-1185">Reference proteome</keyword>
<reference evidence="1 2" key="2">
    <citation type="submission" date="2018-11" db="EMBL/GenBank/DDBJ databases">
        <authorList>
            <consortium name="Pathogen Informatics"/>
        </authorList>
    </citation>
    <scope>NUCLEOTIDE SEQUENCE [LARGE SCALE GENOMIC DNA]</scope>
</reference>
<evidence type="ECO:0000313" key="3">
    <source>
        <dbReference type="WBParaSite" id="TCLT_0000081701-mRNA-1"/>
    </source>
</evidence>
<organism evidence="3">
    <name type="scientific">Thelazia callipaeda</name>
    <name type="common">Oriental eyeworm</name>
    <name type="synonym">Parasitic nematode</name>
    <dbReference type="NCBI Taxonomy" id="103827"/>
    <lineage>
        <taxon>Eukaryota</taxon>
        <taxon>Metazoa</taxon>
        <taxon>Ecdysozoa</taxon>
        <taxon>Nematoda</taxon>
        <taxon>Chromadorea</taxon>
        <taxon>Rhabditida</taxon>
        <taxon>Spirurina</taxon>
        <taxon>Spiruromorpha</taxon>
        <taxon>Thelazioidea</taxon>
        <taxon>Thelaziidae</taxon>
        <taxon>Thelazia</taxon>
    </lineage>
</organism>
<dbReference type="WBParaSite" id="TCLT_0000081701-mRNA-1">
    <property type="protein sequence ID" value="TCLT_0000081701-mRNA-1"/>
    <property type="gene ID" value="TCLT_0000081701"/>
</dbReference>
<evidence type="ECO:0000313" key="1">
    <source>
        <dbReference type="EMBL" id="VDM95944.1"/>
    </source>
</evidence>
<reference evidence="3" key="1">
    <citation type="submission" date="2017-02" db="UniProtKB">
        <authorList>
            <consortium name="WormBaseParasite"/>
        </authorList>
    </citation>
    <scope>IDENTIFICATION</scope>
</reference>
<proteinExistence type="predicted"/>
<protein>
    <submittedName>
        <fullName evidence="3">DEK_C domain-containing protein</fullName>
    </submittedName>
</protein>
<dbReference type="EMBL" id="UYYF01000072">
    <property type="protein sequence ID" value="VDM95944.1"/>
    <property type="molecule type" value="Genomic_DNA"/>
</dbReference>
<accession>A0A0N5CL40</accession>
<dbReference type="AlphaFoldDB" id="A0A0N5CL40"/>
<dbReference type="Proteomes" id="UP000276776">
    <property type="component" value="Unassembled WGS sequence"/>
</dbReference>
<sequence length="125" mass="14274">MYHLLDLSGVETYKYSESLLINHIINGIKKMGNLGFSDKQSFDSIVRGILEEYLPGDILNLINANYMLCDKTVPSKKRRNSNFKNKDDEGEITGDVFKKIQTVDSCTNSVPHKIPRLRENKTLTH</sequence>
<evidence type="ECO:0000313" key="2">
    <source>
        <dbReference type="Proteomes" id="UP000276776"/>
    </source>
</evidence>
<gene>
    <name evidence="1" type="ORF">TCLT_LOCUS818</name>
</gene>
<dbReference type="STRING" id="103827.A0A0N5CL40"/>